<dbReference type="InterPro" id="IPR050951">
    <property type="entry name" value="Retrovirus_Pol_polyprotein"/>
</dbReference>
<organism evidence="1 2">
    <name type="scientific">Solea senegalensis</name>
    <name type="common">Senegalese sole</name>
    <dbReference type="NCBI Taxonomy" id="28829"/>
    <lineage>
        <taxon>Eukaryota</taxon>
        <taxon>Metazoa</taxon>
        <taxon>Chordata</taxon>
        <taxon>Craniata</taxon>
        <taxon>Vertebrata</taxon>
        <taxon>Euteleostomi</taxon>
        <taxon>Actinopterygii</taxon>
        <taxon>Neopterygii</taxon>
        <taxon>Teleostei</taxon>
        <taxon>Neoteleostei</taxon>
        <taxon>Acanthomorphata</taxon>
        <taxon>Carangaria</taxon>
        <taxon>Pleuronectiformes</taxon>
        <taxon>Pleuronectoidei</taxon>
        <taxon>Soleidae</taxon>
        <taxon>Solea</taxon>
    </lineage>
</organism>
<gene>
    <name evidence="1" type="ORF">JOB18_041623</name>
</gene>
<reference evidence="1 2" key="1">
    <citation type="journal article" date="2021" name="Sci. Rep.">
        <title>Chromosome anchoring in Senegalese sole (Solea senegalensis) reveals sex-associated markers and genome rearrangements in flatfish.</title>
        <authorList>
            <person name="Guerrero-Cozar I."/>
            <person name="Gomez-Garrido J."/>
            <person name="Berbel C."/>
            <person name="Martinez-Blanch J.F."/>
            <person name="Alioto T."/>
            <person name="Claros M.G."/>
            <person name="Gagnaire P.A."/>
            <person name="Manchado M."/>
        </authorList>
    </citation>
    <scope>NUCLEOTIDE SEQUENCE [LARGE SCALE GENOMIC DNA]</scope>
    <source>
        <strain evidence="1">Sse05_10M</strain>
    </source>
</reference>
<dbReference type="PANTHER" id="PTHR37984">
    <property type="entry name" value="PROTEIN CBG26694"/>
    <property type="match status" value="1"/>
</dbReference>
<proteinExistence type="predicted"/>
<dbReference type="EMBL" id="JAGKHQ010000011">
    <property type="protein sequence ID" value="KAG7505880.1"/>
    <property type="molecule type" value="Genomic_DNA"/>
</dbReference>
<protein>
    <submittedName>
        <fullName evidence="1">Uncharacterized protein</fullName>
    </submittedName>
</protein>
<dbReference type="PANTHER" id="PTHR37984:SF15">
    <property type="entry name" value="INTEGRASE CATALYTIC DOMAIN-CONTAINING PROTEIN"/>
    <property type="match status" value="1"/>
</dbReference>
<dbReference type="Proteomes" id="UP000693946">
    <property type="component" value="Linkage Group LG19"/>
</dbReference>
<accession>A0AAV6RLJ3</accession>
<keyword evidence="2" id="KW-1185">Reference proteome</keyword>
<evidence type="ECO:0000313" key="2">
    <source>
        <dbReference type="Proteomes" id="UP000693946"/>
    </source>
</evidence>
<comment type="caution">
    <text evidence="1">The sequence shown here is derived from an EMBL/GenBank/DDBJ whole genome shotgun (WGS) entry which is preliminary data.</text>
</comment>
<evidence type="ECO:0000313" key="1">
    <source>
        <dbReference type="EMBL" id="KAG7505880.1"/>
    </source>
</evidence>
<name>A0AAV6RLJ3_SOLSE</name>
<sequence length="215" mass="23988">MSSLKSPQTLVHPEPNEQQIEDQRVSKIRSYVIAQDRAWMCYSDGESGKGIRSEGRIESYLKVISIQTSEVSRHGANLFGFDLFFALGFSIVDNAGATVLTVTTPWQQHWPSLFAGLGCLTVFNHQPLINPRVSPVIQPQCWLPLALRDDVTAELQKLLEAGIIERIDTSPWISNLVVAKKKSGGLRPCVDLRQLQHMTTAFSEYLMCSLVTTSQ</sequence>
<dbReference type="AlphaFoldDB" id="A0AAV6RLJ3"/>